<reference evidence="2 3" key="1">
    <citation type="submission" date="2018-09" db="EMBL/GenBank/DDBJ databases">
        <title>A high-quality reference genome of wild soybean provides a powerful tool to mine soybean genomes.</title>
        <authorList>
            <person name="Xie M."/>
            <person name="Chung C.Y.L."/>
            <person name="Li M.-W."/>
            <person name="Wong F.-L."/>
            <person name="Chan T.-F."/>
            <person name="Lam H.-M."/>
        </authorList>
    </citation>
    <scope>NUCLEOTIDE SEQUENCE [LARGE SCALE GENOMIC DNA]</scope>
    <source>
        <strain evidence="3">cv. W05</strain>
        <tissue evidence="2">Hypocotyl of etiolated seedlings</tissue>
    </source>
</reference>
<dbReference type="Proteomes" id="UP000289340">
    <property type="component" value="Chromosome 11"/>
</dbReference>
<dbReference type="PANTHER" id="PTHR36380">
    <property type="entry name" value="BNAA03G58330D PROTEIN"/>
    <property type="match status" value="1"/>
</dbReference>
<gene>
    <name evidence="2" type="ORF">D0Y65_030969</name>
</gene>
<feature type="region of interest" description="Disordered" evidence="1">
    <location>
        <begin position="74"/>
        <end position="291"/>
    </location>
</feature>
<proteinExistence type="predicted"/>
<feature type="compositionally biased region" description="Polar residues" evidence="1">
    <location>
        <begin position="322"/>
        <end position="334"/>
    </location>
</feature>
<dbReference type="PANTHER" id="PTHR36380:SF1">
    <property type="entry name" value="OS01G0755100 PROTEIN"/>
    <property type="match status" value="1"/>
</dbReference>
<feature type="compositionally biased region" description="Polar residues" evidence="1">
    <location>
        <begin position="272"/>
        <end position="284"/>
    </location>
</feature>
<protein>
    <submittedName>
        <fullName evidence="2">Uncharacterized protein</fullName>
    </submittedName>
</protein>
<evidence type="ECO:0000313" key="2">
    <source>
        <dbReference type="EMBL" id="RZB81481.1"/>
    </source>
</evidence>
<feature type="non-terminal residue" evidence="2">
    <location>
        <position position="443"/>
    </location>
</feature>
<feature type="compositionally biased region" description="Polar residues" evidence="1">
    <location>
        <begin position="138"/>
        <end position="166"/>
    </location>
</feature>
<dbReference type="AlphaFoldDB" id="A0A445I636"/>
<feature type="compositionally biased region" description="Polar residues" evidence="1">
    <location>
        <begin position="217"/>
        <end position="230"/>
    </location>
</feature>
<evidence type="ECO:0000256" key="1">
    <source>
        <dbReference type="SAM" id="MobiDB-lite"/>
    </source>
</evidence>
<accession>A0A445I636</accession>
<feature type="compositionally biased region" description="Polar residues" evidence="1">
    <location>
        <begin position="186"/>
        <end position="207"/>
    </location>
</feature>
<feature type="region of interest" description="Disordered" evidence="1">
    <location>
        <begin position="26"/>
        <end position="50"/>
    </location>
</feature>
<feature type="compositionally biased region" description="Basic and acidic residues" evidence="1">
    <location>
        <begin position="90"/>
        <end position="107"/>
    </location>
</feature>
<feature type="compositionally biased region" description="Basic and acidic residues" evidence="1">
    <location>
        <begin position="167"/>
        <end position="184"/>
    </location>
</feature>
<feature type="region of interest" description="Disordered" evidence="1">
    <location>
        <begin position="313"/>
        <end position="334"/>
    </location>
</feature>
<evidence type="ECO:0000313" key="3">
    <source>
        <dbReference type="Proteomes" id="UP000289340"/>
    </source>
</evidence>
<name>A0A445I636_GLYSO</name>
<dbReference type="InterPro" id="IPR038777">
    <property type="entry name" value="At4g18490-like"/>
</dbReference>
<organism evidence="2 3">
    <name type="scientific">Glycine soja</name>
    <name type="common">Wild soybean</name>
    <dbReference type="NCBI Taxonomy" id="3848"/>
    <lineage>
        <taxon>Eukaryota</taxon>
        <taxon>Viridiplantae</taxon>
        <taxon>Streptophyta</taxon>
        <taxon>Embryophyta</taxon>
        <taxon>Tracheophyta</taxon>
        <taxon>Spermatophyta</taxon>
        <taxon>Magnoliopsida</taxon>
        <taxon>eudicotyledons</taxon>
        <taxon>Gunneridae</taxon>
        <taxon>Pentapetalae</taxon>
        <taxon>rosids</taxon>
        <taxon>fabids</taxon>
        <taxon>Fabales</taxon>
        <taxon>Fabaceae</taxon>
        <taxon>Papilionoideae</taxon>
        <taxon>50 kb inversion clade</taxon>
        <taxon>NPAAA clade</taxon>
        <taxon>indigoferoid/millettioid clade</taxon>
        <taxon>Phaseoleae</taxon>
        <taxon>Glycine</taxon>
        <taxon>Glycine subgen. Soja</taxon>
    </lineage>
</organism>
<keyword evidence="3" id="KW-1185">Reference proteome</keyword>
<dbReference type="EMBL" id="QZWG01000011">
    <property type="protein sequence ID" value="RZB81481.1"/>
    <property type="molecule type" value="Genomic_DNA"/>
</dbReference>
<comment type="caution">
    <text evidence="2">The sequence shown here is derived from an EMBL/GenBank/DDBJ whole genome shotgun (WGS) entry which is preliminary data.</text>
</comment>
<sequence length="443" mass="47905">MNFNLDGEFNKISSFKLDMSDLDFTCPAKKNSQSKDKKGEVSGSQEGKQDGFNFSFDFNELGSFNFDSSFMKVVTTSNSSPRKKGVTTEGSDKEGGEMLKTNDDEGARASNDSTTVKSHASVRLETSKVETVVGSPGNLVSKQDGSVSKISSSGNLDMPMENQTLDINKHKSTEEIDQQRDLPEKSNLTGSKSEQVINMASSQSVGESDSEHHTISDQHTNAFSSGTRVSDIQEVNDKATNVKSDSVDLQLEHSSPHHITKSDSSVGEAITLGSSTQEGVTSDPQPEKSKPVVEKMMLMKDKKLQDLQSNMFSTPEGKRSLKQPSSTIGTKGSSLGNEKNIDILLGSITQARENFRSNDTKHGRKLVGDSLTDSSKLMRNAGVLLGSKDDLKSCSNTREGIVSDVSPCSGKLAGNKQSFFDEVNKSKTTFLEIGISTEDVSML</sequence>